<dbReference type="AlphaFoldDB" id="A0A225E183"/>
<dbReference type="RefSeq" id="WP_238602573.1">
    <property type="nucleotide sequence ID" value="NZ_NIDE01000004.1"/>
</dbReference>
<reference evidence="2" key="1">
    <citation type="submission" date="2017-06" db="EMBL/GenBank/DDBJ databases">
        <title>Genome analysis of Fimbriiglobus ruber SP5, the first member of the order Planctomycetales with confirmed chitinolytic capability.</title>
        <authorList>
            <person name="Ravin N.V."/>
            <person name="Rakitin A.L."/>
            <person name="Ivanova A.A."/>
            <person name="Beletsky A.V."/>
            <person name="Kulichevskaya I.S."/>
            <person name="Mardanov A.V."/>
            <person name="Dedysh S.N."/>
        </authorList>
    </citation>
    <scope>NUCLEOTIDE SEQUENCE [LARGE SCALE GENOMIC DNA]</scope>
    <source>
        <strain evidence="2">SP5</strain>
    </source>
</reference>
<keyword evidence="2" id="KW-1185">Reference proteome</keyword>
<proteinExistence type="predicted"/>
<protein>
    <submittedName>
        <fullName evidence="1">Uncharacterized protein</fullName>
    </submittedName>
</protein>
<comment type="caution">
    <text evidence="1">The sequence shown here is derived from an EMBL/GenBank/DDBJ whole genome shotgun (WGS) entry which is preliminary data.</text>
</comment>
<accession>A0A225E183</accession>
<dbReference type="EMBL" id="NIDE01000004">
    <property type="protein sequence ID" value="OWK43249.1"/>
    <property type="molecule type" value="Genomic_DNA"/>
</dbReference>
<sequence length="163" mass="18153">MISEFNIQGPTRLCAASGRELLPGDRFYAVLTDEDGKFVRRDFAADAWAGPPAGAVAFWVGRVPASNRPRKPTFNDELLIDCFNHLAGTTDPDRLNFRYVVALLLMRRKRLKFEDAQTVPGGTPVLVVRDARTGARHEVADPRLSEAEIVAVQDEVFKVLGWE</sequence>
<evidence type="ECO:0000313" key="2">
    <source>
        <dbReference type="Proteomes" id="UP000214646"/>
    </source>
</evidence>
<organism evidence="1 2">
    <name type="scientific">Fimbriiglobus ruber</name>
    <dbReference type="NCBI Taxonomy" id="1908690"/>
    <lineage>
        <taxon>Bacteria</taxon>
        <taxon>Pseudomonadati</taxon>
        <taxon>Planctomycetota</taxon>
        <taxon>Planctomycetia</taxon>
        <taxon>Gemmatales</taxon>
        <taxon>Gemmataceae</taxon>
        <taxon>Fimbriiglobus</taxon>
    </lineage>
</organism>
<dbReference type="Proteomes" id="UP000214646">
    <property type="component" value="Unassembled WGS sequence"/>
</dbReference>
<gene>
    <name evidence="1" type="ORF">FRUB_02848</name>
</gene>
<name>A0A225E183_9BACT</name>
<evidence type="ECO:0000313" key="1">
    <source>
        <dbReference type="EMBL" id="OWK43249.1"/>
    </source>
</evidence>